<organism evidence="2 3">
    <name type="scientific">Halogranum amylolyticum</name>
    <dbReference type="NCBI Taxonomy" id="660520"/>
    <lineage>
        <taxon>Archaea</taxon>
        <taxon>Methanobacteriati</taxon>
        <taxon>Methanobacteriota</taxon>
        <taxon>Stenosarchaea group</taxon>
        <taxon>Halobacteria</taxon>
        <taxon>Halobacteriales</taxon>
        <taxon>Haloferacaceae</taxon>
    </lineage>
</organism>
<dbReference type="GO" id="GO:0016787">
    <property type="term" value="F:hydrolase activity"/>
    <property type="evidence" value="ECO:0007669"/>
    <property type="project" value="UniProtKB-KW"/>
</dbReference>
<gene>
    <name evidence="2" type="ORF">SAMN04487948_1396</name>
</gene>
<keyword evidence="3" id="KW-1185">Reference proteome</keyword>
<keyword evidence="2" id="KW-0378">Hydrolase</keyword>
<protein>
    <submittedName>
        <fullName evidence="2">LexA-binding, inner membrane-associated putative hydrolase</fullName>
    </submittedName>
</protein>
<keyword evidence="1" id="KW-0812">Transmembrane</keyword>
<accession>A0A1H8WS33</accession>
<keyword evidence="1" id="KW-0472">Membrane</keyword>
<keyword evidence="1" id="KW-1133">Transmembrane helix</keyword>
<feature type="transmembrane region" description="Helical" evidence="1">
    <location>
        <begin position="59"/>
        <end position="80"/>
    </location>
</feature>
<sequence>MAAILAGVGTQFPDLIDKPLAWSVAVLPTGRSLAHSLITASLVITLARTVSRRYNRSGYAVAFGIGYLSHLAADGLHPVIKGDFASLTYLTWPLLPLPVSDTDKSFLAHFLAFEFRPFTLLEFGLVALALIVWWYDDIPGVRGLQHLLQNERTVRE</sequence>
<feature type="transmembrane region" description="Helical" evidence="1">
    <location>
        <begin position="115"/>
        <end position="135"/>
    </location>
</feature>
<name>A0A1H8WS33_9EURY</name>
<dbReference type="InterPro" id="IPR007404">
    <property type="entry name" value="YdjM-like"/>
</dbReference>
<proteinExistence type="predicted"/>
<reference evidence="3" key="1">
    <citation type="submission" date="2016-10" db="EMBL/GenBank/DDBJ databases">
        <authorList>
            <person name="Varghese N."/>
            <person name="Submissions S."/>
        </authorList>
    </citation>
    <scope>NUCLEOTIDE SEQUENCE [LARGE SCALE GENOMIC DNA]</scope>
    <source>
        <strain evidence="3">CGMCC 1.10121</strain>
    </source>
</reference>
<evidence type="ECO:0000313" key="2">
    <source>
        <dbReference type="EMBL" id="SEP30313.1"/>
    </source>
</evidence>
<dbReference type="Proteomes" id="UP000199126">
    <property type="component" value="Unassembled WGS sequence"/>
</dbReference>
<dbReference type="EMBL" id="FODV01000039">
    <property type="protein sequence ID" value="SEP30313.1"/>
    <property type="molecule type" value="Genomic_DNA"/>
</dbReference>
<dbReference type="AlphaFoldDB" id="A0A1H8WS33"/>
<evidence type="ECO:0000256" key="1">
    <source>
        <dbReference type="SAM" id="Phobius"/>
    </source>
</evidence>
<evidence type="ECO:0000313" key="3">
    <source>
        <dbReference type="Proteomes" id="UP000199126"/>
    </source>
</evidence>
<dbReference type="Pfam" id="PF04307">
    <property type="entry name" value="YdjM"/>
    <property type="match status" value="1"/>
</dbReference>